<keyword evidence="3" id="KW-1185">Reference proteome</keyword>
<name>A0A2P7AQP4_9HYPH</name>
<accession>A0A2P7AQP4</accession>
<feature type="region of interest" description="Disordered" evidence="1">
    <location>
        <begin position="1"/>
        <end position="108"/>
    </location>
</feature>
<proteinExistence type="predicted"/>
<reference evidence="3" key="1">
    <citation type="submission" date="2017-11" db="EMBL/GenBank/DDBJ databases">
        <authorList>
            <person name="Kuznetsova I."/>
            <person name="Sazanova A."/>
            <person name="Chirak E."/>
            <person name="Safronova V."/>
            <person name="Willems A."/>
        </authorList>
    </citation>
    <scope>NUCLEOTIDE SEQUENCE [LARGE SCALE GENOMIC DNA]</scope>
    <source>
        <strain evidence="3">PEPV15</strain>
    </source>
</reference>
<feature type="compositionally biased region" description="Pro residues" evidence="1">
    <location>
        <begin position="1"/>
        <end position="11"/>
    </location>
</feature>
<dbReference type="AlphaFoldDB" id="A0A2P7AQP4"/>
<organism evidence="2 3">
    <name type="scientific">Phyllobacterium endophyticum</name>
    <dbReference type="NCBI Taxonomy" id="1149773"/>
    <lineage>
        <taxon>Bacteria</taxon>
        <taxon>Pseudomonadati</taxon>
        <taxon>Pseudomonadota</taxon>
        <taxon>Alphaproteobacteria</taxon>
        <taxon>Hyphomicrobiales</taxon>
        <taxon>Phyllobacteriaceae</taxon>
        <taxon>Phyllobacterium</taxon>
    </lineage>
</organism>
<dbReference type="EMBL" id="PGGN01000003">
    <property type="protein sequence ID" value="PSH56556.1"/>
    <property type="molecule type" value="Genomic_DNA"/>
</dbReference>
<sequence length="108" mass="11659">MIVAPSPPGPVPASEQPIAMPQARPRTRRAEASAEDGFQPLRGTRRALRAPITPGGLTVLDERRQPTAKVWRSWCDTETEGSASAGSTGEADDFAGVRLRRQADLRKP</sequence>
<comment type="caution">
    <text evidence="2">The sequence shown here is derived from an EMBL/GenBank/DDBJ whole genome shotgun (WGS) entry which is preliminary data.</text>
</comment>
<evidence type="ECO:0000256" key="1">
    <source>
        <dbReference type="SAM" id="MobiDB-lite"/>
    </source>
</evidence>
<evidence type="ECO:0000313" key="3">
    <source>
        <dbReference type="Proteomes" id="UP000241158"/>
    </source>
</evidence>
<dbReference type="Proteomes" id="UP000241158">
    <property type="component" value="Unassembled WGS sequence"/>
</dbReference>
<gene>
    <name evidence="2" type="ORF">CU100_14305</name>
</gene>
<protein>
    <submittedName>
        <fullName evidence="2">Uncharacterized protein</fullName>
    </submittedName>
</protein>
<evidence type="ECO:0000313" key="2">
    <source>
        <dbReference type="EMBL" id="PSH56556.1"/>
    </source>
</evidence>